<protein>
    <submittedName>
        <fullName evidence="5">Fe(3+)-transporting ATPase</fullName>
    </submittedName>
</protein>
<keyword evidence="6" id="KW-1185">Reference proteome</keyword>
<evidence type="ECO:0000313" key="6">
    <source>
        <dbReference type="Proteomes" id="UP000009230"/>
    </source>
</evidence>
<dbReference type="SMART" id="SM00382">
    <property type="entry name" value="AAA"/>
    <property type="match status" value="1"/>
</dbReference>
<dbReference type="STRING" id="491952.Mar181_0094"/>
<dbReference type="PROSITE" id="PS00211">
    <property type="entry name" value="ABC_TRANSPORTER_1"/>
    <property type="match status" value="1"/>
</dbReference>
<dbReference type="InterPro" id="IPR017871">
    <property type="entry name" value="ABC_transporter-like_CS"/>
</dbReference>
<sequence length="347" mass="38621">MARLVLDQVQKSFQGEKVINSLSLNIEAGAFVALLGPSGCGKSTILRMLAGFENVSAGEIRHGDQCLSNVEVHVSTEARPFGMVFQSYALWPHMTVEENIGYPLKVQKINNKERVKRIAEALDIVQLNDYAKRLPAQLSGGQRQRVALARSLVTEPDVILFDEPLANLDKHLRSSMEETFRAFHQRTGATMVYVTHDQAEAMSLADQVAVLKQGELVQWGTPQEIYNNPKTAWLANFIGRGSVLNIAEVPPSKYIYQDELHERLQGSDRAGVTSHVLVRPQDITFSDSSMFGLPVVVKQCIYRGERYDIELLLSNGQALLAYSDVPLMQGSSHFVVLHQAWSLESKS</sequence>
<dbReference type="PROSITE" id="PS50893">
    <property type="entry name" value="ABC_TRANSPORTER_2"/>
    <property type="match status" value="1"/>
</dbReference>
<dbReference type="HOGENOM" id="CLU_000604_1_1_6"/>
<dbReference type="eggNOG" id="COG3842">
    <property type="taxonomic scope" value="Bacteria"/>
</dbReference>
<dbReference type="Gene3D" id="3.40.50.300">
    <property type="entry name" value="P-loop containing nucleotide triphosphate hydrolases"/>
    <property type="match status" value="1"/>
</dbReference>
<evidence type="ECO:0000256" key="2">
    <source>
        <dbReference type="ARBA" id="ARBA00022741"/>
    </source>
</evidence>
<dbReference type="InterPro" id="IPR003593">
    <property type="entry name" value="AAA+_ATPase"/>
</dbReference>
<proteinExistence type="predicted"/>
<dbReference type="OrthoDB" id="9802264at2"/>
<dbReference type="SUPFAM" id="SSF52540">
    <property type="entry name" value="P-loop containing nucleoside triphosphate hydrolases"/>
    <property type="match status" value="1"/>
</dbReference>
<dbReference type="InterPro" id="IPR050093">
    <property type="entry name" value="ABC_SmlMolc_Importer"/>
</dbReference>
<dbReference type="KEGG" id="mpc:Mar181_0094"/>
<dbReference type="GO" id="GO:0140359">
    <property type="term" value="F:ABC-type transporter activity"/>
    <property type="evidence" value="ECO:0007669"/>
    <property type="project" value="UniProtKB-ARBA"/>
</dbReference>
<dbReference type="PANTHER" id="PTHR42781:SF4">
    <property type="entry name" value="SPERMIDINE_PUTRESCINE IMPORT ATP-BINDING PROTEIN POTA"/>
    <property type="match status" value="1"/>
</dbReference>
<dbReference type="RefSeq" id="WP_013794640.1">
    <property type="nucleotide sequence ID" value="NC_015559.1"/>
</dbReference>
<dbReference type="GO" id="GO:0005524">
    <property type="term" value="F:ATP binding"/>
    <property type="evidence" value="ECO:0007669"/>
    <property type="project" value="UniProtKB-KW"/>
</dbReference>
<evidence type="ECO:0000256" key="3">
    <source>
        <dbReference type="ARBA" id="ARBA00022840"/>
    </source>
</evidence>
<evidence type="ECO:0000313" key="5">
    <source>
        <dbReference type="EMBL" id="AEF53163.1"/>
    </source>
</evidence>
<organism evidence="5 6">
    <name type="scientific">Marinomonas posidonica (strain CECT 7376 / NCIMB 14433 / IVIA-Po-181)</name>
    <dbReference type="NCBI Taxonomy" id="491952"/>
    <lineage>
        <taxon>Bacteria</taxon>
        <taxon>Pseudomonadati</taxon>
        <taxon>Pseudomonadota</taxon>
        <taxon>Gammaproteobacteria</taxon>
        <taxon>Oceanospirillales</taxon>
        <taxon>Oceanospirillaceae</taxon>
        <taxon>Marinomonas</taxon>
    </lineage>
</organism>
<evidence type="ECO:0000256" key="1">
    <source>
        <dbReference type="ARBA" id="ARBA00022448"/>
    </source>
</evidence>
<feature type="domain" description="ABC transporter" evidence="4">
    <location>
        <begin position="4"/>
        <end position="238"/>
    </location>
</feature>
<dbReference type="GO" id="GO:0016887">
    <property type="term" value="F:ATP hydrolysis activity"/>
    <property type="evidence" value="ECO:0007669"/>
    <property type="project" value="InterPro"/>
</dbReference>
<keyword evidence="1" id="KW-0813">Transport</keyword>
<dbReference type="PANTHER" id="PTHR42781">
    <property type="entry name" value="SPERMIDINE/PUTRESCINE IMPORT ATP-BINDING PROTEIN POTA"/>
    <property type="match status" value="1"/>
</dbReference>
<name>F6CVV5_MARPP</name>
<dbReference type="GO" id="GO:0043190">
    <property type="term" value="C:ATP-binding cassette (ABC) transporter complex"/>
    <property type="evidence" value="ECO:0007669"/>
    <property type="project" value="UniProtKB-ARBA"/>
</dbReference>
<gene>
    <name evidence="5" type="ordered locus">Mar181_0094</name>
</gene>
<dbReference type="EMBL" id="CP002771">
    <property type="protein sequence ID" value="AEF53163.1"/>
    <property type="molecule type" value="Genomic_DNA"/>
</dbReference>
<keyword evidence="3" id="KW-0067">ATP-binding</keyword>
<reference evidence="5 6" key="1">
    <citation type="journal article" date="2012" name="Stand. Genomic Sci.">
        <title>Complete genome sequence of Marinomonas posidonica type strain (IVIA-Po-181(T)).</title>
        <authorList>
            <person name="Lucas-Elio P."/>
            <person name="Goodwin L."/>
            <person name="Woyke T."/>
            <person name="Pitluck S."/>
            <person name="Nolan M."/>
            <person name="Kyrpides N.C."/>
            <person name="Detter J.C."/>
            <person name="Copeland A."/>
            <person name="Lu M."/>
            <person name="Bruce D."/>
            <person name="Detter C."/>
            <person name="Tapia R."/>
            <person name="Han S."/>
            <person name="Land M.L."/>
            <person name="Ivanova N."/>
            <person name="Mikhailova N."/>
            <person name="Johnston A.W."/>
            <person name="Sanchez-Amat A."/>
        </authorList>
    </citation>
    <scope>NUCLEOTIDE SEQUENCE [LARGE SCALE GENOMIC DNA]</scope>
    <source>
        <strain evidence="6">CECT 7376 / NCIMB 14433 / IVIA-Po-181</strain>
    </source>
</reference>
<dbReference type="AlphaFoldDB" id="F6CVV5"/>
<dbReference type="InterPro" id="IPR027417">
    <property type="entry name" value="P-loop_NTPase"/>
</dbReference>
<accession>F6CVV5</accession>
<dbReference type="FunFam" id="3.40.50.300:FF:000042">
    <property type="entry name" value="Maltose/maltodextrin ABC transporter, ATP-binding protein"/>
    <property type="match status" value="1"/>
</dbReference>
<dbReference type="Proteomes" id="UP000009230">
    <property type="component" value="Chromosome"/>
</dbReference>
<evidence type="ECO:0000259" key="4">
    <source>
        <dbReference type="PROSITE" id="PS50893"/>
    </source>
</evidence>
<dbReference type="InterPro" id="IPR003439">
    <property type="entry name" value="ABC_transporter-like_ATP-bd"/>
</dbReference>
<dbReference type="Pfam" id="PF00005">
    <property type="entry name" value="ABC_tran"/>
    <property type="match status" value="1"/>
</dbReference>
<keyword evidence="2" id="KW-0547">Nucleotide-binding</keyword>